<dbReference type="Pfam" id="PF14035">
    <property type="entry name" value="YlzJ"/>
    <property type="match status" value="1"/>
</dbReference>
<accession>A0ABD5IRD2</accession>
<gene>
    <name evidence="1" type="ORF">P9850_01455</name>
</gene>
<dbReference type="RefSeq" id="WP_080860386.1">
    <property type="nucleotide sequence ID" value="NZ_JARTLI010000002.1"/>
</dbReference>
<dbReference type="EMBL" id="JARTLI010000002">
    <property type="protein sequence ID" value="MED5050537.1"/>
    <property type="molecule type" value="Genomic_DNA"/>
</dbReference>
<dbReference type="InterPro" id="IPR025619">
    <property type="entry name" value="YlzJ"/>
</dbReference>
<evidence type="ECO:0000313" key="2">
    <source>
        <dbReference type="Proteomes" id="UP001339962"/>
    </source>
</evidence>
<proteinExistence type="predicted"/>
<sequence>MILYTMMPEHLIFQTDSSEYTKQKVIYYDGIPFLVEETETKEWQIVRNLSTNPADFLQQKYAPGARFPSSFET</sequence>
<name>A0ABD5IRD2_9BACL</name>
<protein>
    <submittedName>
        <fullName evidence="1">YlzJ-like family protein</fullName>
    </submittedName>
</protein>
<comment type="caution">
    <text evidence="1">The sequence shown here is derived from an EMBL/GenBank/DDBJ whole genome shotgun (WGS) entry which is preliminary data.</text>
</comment>
<reference evidence="1 2" key="1">
    <citation type="submission" date="2023-03" db="EMBL/GenBank/DDBJ databases">
        <title>Bacillus Genome Sequencing.</title>
        <authorList>
            <person name="Dunlap C."/>
        </authorList>
    </citation>
    <scope>NUCLEOTIDE SEQUENCE [LARGE SCALE GENOMIC DNA]</scope>
    <source>
        <strain evidence="1 2">NRS-38</strain>
    </source>
</reference>
<evidence type="ECO:0000313" key="1">
    <source>
        <dbReference type="EMBL" id="MED5050537.1"/>
    </source>
</evidence>
<dbReference type="AlphaFoldDB" id="A0ABD5IRD2"/>
<dbReference type="Proteomes" id="UP001339962">
    <property type="component" value="Unassembled WGS sequence"/>
</dbReference>
<organism evidence="1 2">
    <name type="scientific">Anoxybacteroides rupiense</name>
    <dbReference type="NCBI Taxonomy" id="311460"/>
    <lineage>
        <taxon>Bacteria</taxon>
        <taxon>Bacillati</taxon>
        <taxon>Bacillota</taxon>
        <taxon>Bacilli</taxon>
        <taxon>Bacillales</taxon>
        <taxon>Anoxybacillaceae</taxon>
        <taxon>Anoxybacteroides</taxon>
    </lineage>
</organism>